<evidence type="ECO:0000313" key="3">
    <source>
        <dbReference type="Proteomes" id="UP000539313"/>
    </source>
</evidence>
<comment type="caution">
    <text evidence="2">The sequence shown here is derived from an EMBL/GenBank/DDBJ whole genome shotgun (WGS) entry which is preliminary data.</text>
</comment>
<dbReference type="Gene3D" id="3.30.9.10">
    <property type="entry name" value="D-Amino Acid Oxidase, subunit A, domain 2"/>
    <property type="match status" value="1"/>
</dbReference>
<keyword evidence="3" id="KW-1185">Reference proteome</keyword>
<proteinExistence type="predicted"/>
<accession>A0A7W3N0C3</accession>
<dbReference type="Gene3D" id="3.50.50.60">
    <property type="entry name" value="FAD/NAD(P)-binding domain"/>
    <property type="match status" value="1"/>
</dbReference>
<feature type="domain" description="FAD-binding" evidence="1">
    <location>
        <begin position="3"/>
        <end position="337"/>
    </location>
</feature>
<dbReference type="EMBL" id="JACJII010000001">
    <property type="protein sequence ID" value="MBA9005185.1"/>
    <property type="molecule type" value="Genomic_DNA"/>
</dbReference>
<gene>
    <name evidence="2" type="ORF">HNR21_004067</name>
</gene>
<dbReference type="InterPro" id="IPR051704">
    <property type="entry name" value="FAD_aromatic-hydroxylase"/>
</dbReference>
<dbReference type="AlphaFoldDB" id="A0A7W3N0C3"/>
<dbReference type="PANTHER" id="PTHR46865">
    <property type="entry name" value="OXIDOREDUCTASE-RELATED"/>
    <property type="match status" value="1"/>
</dbReference>
<dbReference type="PRINTS" id="PR00420">
    <property type="entry name" value="RNGMNOXGNASE"/>
</dbReference>
<dbReference type="SUPFAM" id="SSF51905">
    <property type="entry name" value="FAD/NAD(P)-binding domain"/>
    <property type="match status" value="1"/>
</dbReference>
<dbReference type="Proteomes" id="UP000539313">
    <property type="component" value="Unassembled WGS sequence"/>
</dbReference>
<sequence>MRALISGAGTAGLSLAFWLRRHGFTVTVVERSSALRPGGHAIDIRGAALEVVSRMGLLEEIRRARTGYRGMSMLDGDGDEIFRSTESTYSGGRFDNDDVELLREDLTRILFEHTLAEYIFGDSITALREHADGVHVTFERSEPRDFDLVIGADGLHSTVRRLAFGPEERFVHPLGQYIGIYTMDNFLGLEDWQTWLRDGDAGYGIFTTRDNTRIKVFVGFDADPIDYDHRDVEQQKRIVAEHCAALRWETPRLLKGMWEAPDFYFDAMAQVRMDHWSTGRISLIGDAACCPSPMSGQGTSLALVGAHVLAEELGKATDHKTAFARYEARMRPFAEANQALALENPGGPASDESVERAKNAIAL</sequence>
<name>A0A7W3N0C3_9ACTN</name>
<evidence type="ECO:0000259" key="1">
    <source>
        <dbReference type="Pfam" id="PF01494"/>
    </source>
</evidence>
<protein>
    <submittedName>
        <fullName evidence="2">2-polyprenyl-6-methoxyphenol hydroxylase-like FAD-dependent oxidoreductase</fullName>
    </submittedName>
</protein>
<dbReference type="InterPro" id="IPR002938">
    <property type="entry name" value="FAD-bd"/>
</dbReference>
<dbReference type="GO" id="GO:0071949">
    <property type="term" value="F:FAD binding"/>
    <property type="evidence" value="ECO:0007669"/>
    <property type="project" value="InterPro"/>
</dbReference>
<dbReference type="Pfam" id="PF01494">
    <property type="entry name" value="FAD_binding_3"/>
    <property type="match status" value="1"/>
</dbReference>
<dbReference type="RefSeq" id="WP_182706416.1">
    <property type="nucleotide sequence ID" value="NZ_JACJII010000001.1"/>
</dbReference>
<organism evidence="2 3">
    <name type="scientific">Thermomonospora cellulosilytica</name>
    <dbReference type="NCBI Taxonomy" id="1411118"/>
    <lineage>
        <taxon>Bacteria</taxon>
        <taxon>Bacillati</taxon>
        <taxon>Actinomycetota</taxon>
        <taxon>Actinomycetes</taxon>
        <taxon>Streptosporangiales</taxon>
        <taxon>Thermomonosporaceae</taxon>
        <taxon>Thermomonospora</taxon>
    </lineage>
</organism>
<reference evidence="2 3" key="1">
    <citation type="submission" date="2020-08" db="EMBL/GenBank/DDBJ databases">
        <title>Sequencing the genomes of 1000 actinobacteria strains.</title>
        <authorList>
            <person name="Klenk H.-P."/>
        </authorList>
    </citation>
    <scope>NUCLEOTIDE SEQUENCE [LARGE SCALE GENOMIC DNA]</scope>
    <source>
        <strain evidence="2 3">DSM 45823</strain>
    </source>
</reference>
<dbReference type="InterPro" id="IPR036188">
    <property type="entry name" value="FAD/NAD-bd_sf"/>
</dbReference>
<dbReference type="PANTHER" id="PTHR46865:SF2">
    <property type="entry name" value="MONOOXYGENASE"/>
    <property type="match status" value="1"/>
</dbReference>
<evidence type="ECO:0000313" key="2">
    <source>
        <dbReference type="EMBL" id="MBA9005185.1"/>
    </source>
</evidence>